<evidence type="ECO:0000313" key="2">
    <source>
        <dbReference type="Proteomes" id="UP000757232"/>
    </source>
</evidence>
<protein>
    <submittedName>
        <fullName evidence="1">Uncharacterized protein</fullName>
    </submittedName>
</protein>
<evidence type="ECO:0000313" key="1">
    <source>
        <dbReference type="EMBL" id="OCB91631.1"/>
    </source>
</evidence>
<gene>
    <name evidence="1" type="ORF">A7U60_g1092</name>
</gene>
<dbReference type="AlphaFoldDB" id="A0A9Q5I4J0"/>
<sequence>MKDAYCIGSKCTTIRFLVSSKQDSTSGCIYLSDDGLSNTAAQLSVVRYDKLKDADRFDEITTVVMILTDEPV</sequence>
<comment type="caution">
    <text evidence="1">The sequence shown here is derived from an EMBL/GenBank/DDBJ whole genome shotgun (WGS) entry which is preliminary data.</text>
</comment>
<organism evidence="1 2">
    <name type="scientific">Sanghuangporus baumii</name>
    <name type="common">Phellinus baumii</name>
    <dbReference type="NCBI Taxonomy" id="108892"/>
    <lineage>
        <taxon>Eukaryota</taxon>
        <taxon>Fungi</taxon>
        <taxon>Dikarya</taxon>
        <taxon>Basidiomycota</taxon>
        <taxon>Agaricomycotina</taxon>
        <taxon>Agaricomycetes</taxon>
        <taxon>Hymenochaetales</taxon>
        <taxon>Hymenochaetaceae</taxon>
        <taxon>Sanghuangporus</taxon>
    </lineage>
</organism>
<name>A0A9Q5I4J0_SANBA</name>
<reference evidence="1" key="1">
    <citation type="submission" date="2016-06" db="EMBL/GenBank/DDBJ databases">
        <title>Draft Genome sequence of the fungus Inonotus baumii.</title>
        <authorList>
            <person name="Zhu H."/>
            <person name="Lin W."/>
        </authorList>
    </citation>
    <scope>NUCLEOTIDE SEQUENCE</scope>
    <source>
        <strain evidence="1">821</strain>
    </source>
</reference>
<accession>A0A9Q5I4J0</accession>
<dbReference type="Proteomes" id="UP000757232">
    <property type="component" value="Unassembled WGS sequence"/>
</dbReference>
<proteinExistence type="predicted"/>
<dbReference type="EMBL" id="LNZH02000076">
    <property type="protein sequence ID" value="OCB91631.1"/>
    <property type="molecule type" value="Genomic_DNA"/>
</dbReference>
<keyword evidence="2" id="KW-1185">Reference proteome</keyword>